<dbReference type="InterPro" id="IPR009061">
    <property type="entry name" value="DNA-bd_dom_put_sf"/>
</dbReference>
<evidence type="ECO:0000313" key="5">
    <source>
        <dbReference type="Proteomes" id="UP000315736"/>
    </source>
</evidence>
<dbReference type="SUPFAM" id="SSF46955">
    <property type="entry name" value="Putative DNA-binding domain"/>
    <property type="match status" value="1"/>
</dbReference>
<dbReference type="PANTHER" id="PTHR44591:SF3">
    <property type="entry name" value="RESPONSE REGULATORY DOMAIN-CONTAINING PROTEIN"/>
    <property type="match status" value="1"/>
</dbReference>
<dbReference type="InterPro" id="IPR041657">
    <property type="entry name" value="HTH_17"/>
</dbReference>
<evidence type="ECO:0000256" key="1">
    <source>
        <dbReference type="ARBA" id="ARBA00022553"/>
    </source>
</evidence>
<feature type="domain" description="Response regulatory" evidence="3">
    <location>
        <begin position="102"/>
        <end position="220"/>
    </location>
</feature>
<sequence>MGVRLRAKSAKMVGMKAKVSEIEQEVDPQATYTTLEVARMLGMAVRSVQLMVDRGDLQAWRTPGGHRRITGESLRSWIRRSRVGPAAGAGRRRSGRGGAQPSVLLIEDSVHFQQLVQLLMRQRFPEVQLHIADDGISGLVSFGQLQPDLLILDILLPGIDGASMVLGLRRHALFGRCHLIVLTALDEAERADYAYALEGVTVVHKPDLMRELPKRIEQALIDRLSQANGSALPAATATAALPS</sequence>
<dbReference type="Proteomes" id="UP000315736">
    <property type="component" value="Unassembled WGS sequence"/>
</dbReference>
<dbReference type="Gene3D" id="3.40.50.2300">
    <property type="match status" value="1"/>
</dbReference>
<reference evidence="4 5" key="1">
    <citation type="submission" date="2019-07" db="EMBL/GenBank/DDBJ databases">
        <title>Tepidimonas alkaliphilus YIM 72238 draft genome.</title>
        <authorList>
            <person name="Da Costa M.S."/>
            <person name="Froufe H.J.C."/>
            <person name="Egas C."/>
            <person name="Albuquerque L."/>
        </authorList>
    </citation>
    <scope>NUCLEOTIDE SEQUENCE [LARGE SCALE GENOMIC DNA]</scope>
    <source>
        <strain evidence="4 5">YIM 72238</strain>
    </source>
</reference>
<dbReference type="Pfam" id="PF12728">
    <property type="entry name" value="HTH_17"/>
    <property type="match status" value="1"/>
</dbReference>
<dbReference type="GO" id="GO:0003677">
    <property type="term" value="F:DNA binding"/>
    <property type="evidence" value="ECO:0007669"/>
    <property type="project" value="InterPro"/>
</dbReference>
<dbReference type="InterPro" id="IPR010093">
    <property type="entry name" value="SinI_DNA-bd"/>
</dbReference>
<dbReference type="PANTHER" id="PTHR44591">
    <property type="entry name" value="STRESS RESPONSE REGULATOR PROTEIN 1"/>
    <property type="match status" value="1"/>
</dbReference>
<dbReference type="SUPFAM" id="SSF52172">
    <property type="entry name" value="CheY-like"/>
    <property type="match status" value="1"/>
</dbReference>
<keyword evidence="1 2" id="KW-0597">Phosphoprotein</keyword>
<feature type="modified residue" description="4-aspartylphosphate" evidence="2">
    <location>
        <position position="153"/>
    </location>
</feature>
<comment type="caution">
    <text evidence="4">The sequence shown here is derived from an EMBL/GenBank/DDBJ whole genome shotgun (WGS) entry which is preliminary data.</text>
</comment>
<dbReference type="InterPro" id="IPR001789">
    <property type="entry name" value="Sig_transdc_resp-reg_receiver"/>
</dbReference>
<keyword evidence="4" id="KW-0418">Kinase</keyword>
<evidence type="ECO:0000313" key="4">
    <source>
        <dbReference type="EMBL" id="TSE19195.1"/>
    </source>
</evidence>
<dbReference type="InterPro" id="IPR050595">
    <property type="entry name" value="Bact_response_regulator"/>
</dbReference>
<dbReference type="PROSITE" id="PS50110">
    <property type="entry name" value="RESPONSE_REGULATORY"/>
    <property type="match status" value="1"/>
</dbReference>
<dbReference type="SMART" id="SM00448">
    <property type="entry name" value="REC"/>
    <property type="match status" value="1"/>
</dbReference>
<accession>A0A554W6I5</accession>
<dbReference type="GO" id="GO:0004673">
    <property type="term" value="F:protein histidine kinase activity"/>
    <property type="evidence" value="ECO:0007669"/>
    <property type="project" value="UniProtKB-EC"/>
</dbReference>
<protein>
    <submittedName>
        <fullName evidence="4">Sensor histidine kinase TmoS</fullName>
        <ecNumber evidence="4">2.7.13.3</ecNumber>
    </submittedName>
</protein>
<proteinExistence type="predicted"/>
<dbReference type="AlphaFoldDB" id="A0A554W6I5"/>
<organism evidence="4 5">
    <name type="scientific">Tepidimonas alkaliphilus</name>
    <dbReference type="NCBI Taxonomy" id="2588942"/>
    <lineage>
        <taxon>Bacteria</taxon>
        <taxon>Pseudomonadati</taxon>
        <taxon>Pseudomonadota</taxon>
        <taxon>Betaproteobacteria</taxon>
        <taxon>Burkholderiales</taxon>
        <taxon>Tepidimonas</taxon>
    </lineage>
</organism>
<dbReference type="NCBIfam" id="TIGR01764">
    <property type="entry name" value="excise"/>
    <property type="match status" value="1"/>
</dbReference>
<keyword evidence="5" id="KW-1185">Reference proteome</keyword>
<dbReference type="GO" id="GO:0000160">
    <property type="term" value="P:phosphorelay signal transduction system"/>
    <property type="evidence" value="ECO:0007669"/>
    <property type="project" value="InterPro"/>
</dbReference>
<dbReference type="Gene3D" id="1.10.1660.10">
    <property type="match status" value="1"/>
</dbReference>
<dbReference type="EMBL" id="VJNB01000008">
    <property type="protein sequence ID" value="TSE19195.1"/>
    <property type="molecule type" value="Genomic_DNA"/>
</dbReference>
<keyword evidence="4" id="KW-0808">Transferase</keyword>
<evidence type="ECO:0000259" key="3">
    <source>
        <dbReference type="PROSITE" id="PS50110"/>
    </source>
</evidence>
<gene>
    <name evidence="4" type="primary">tmoS</name>
    <name evidence="4" type="ORF">Talka_01617</name>
</gene>
<evidence type="ECO:0000256" key="2">
    <source>
        <dbReference type="PROSITE-ProRule" id="PRU00169"/>
    </source>
</evidence>
<dbReference type="Pfam" id="PF00072">
    <property type="entry name" value="Response_reg"/>
    <property type="match status" value="1"/>
</dbReference>
<dbReference type="EC" id="2.7.13.3" evidence="4"/>
<name>A0A554W6I5_9BURK</name>
<dbReference type="InterPro" id="IPR011006">
    <property type="entry name" value="CheY-like_superfamily"/>
</dbReference>